<accession>A0A6C0HDK0</accession>
<keyword evidence="1" id="KW-0812">Transmembrane</keyword>
<evidence type="ECO:0000256" key="1">
    <source>
        <dbReference type="SAM" id="Phobius"/>
    </source>
</evidence>
<proteinExistence type="predicted"/>
<dbReference type="AlphaFoldDB" id="A0A6C0HDK0"/>
<reference evidence="2" key="1">
    <citation type="journal article" date="2020" name="Nature">
        <title>Giant virus diversity and host interactions through global metagenomics.</title>
        <authorList>
            <person name="Schulz F."/>
            <person name="Roux S."/>
            <person name="Paez-Espino D."/>
            <person name="Jungbluth S."/>
            <person name="Walsh D.A."/>
            <person name="Denef V.J."/>
            <person name="McMahon K.D."/>
            <person name="Konstantinidis K.T."/>
            <person name="Eloe-Fadrosh E.A."/>
            <person name="Kyrpides N.C."/>
            <person name="Woyke T."/>
        </authorList>
    </citation>
    <scope>NUCLEOTIDE SEQUENCE</scope>
    <source>
        <strain evidence="2">GVMAG-M-3300023179-92</strain>
    </source>
</reference>
<evidence type="ECO:0000313" key="2">
    <source>
        <dbReference type="EMBL" id="QHT78579.1"/>
    </source>
</evidence>
<keyword evidence="1" id="KW-0472">Membrane</keyword>
<evidence type="ECO:0008006" key="3">
    <source>
        <dbReference type="Google" id="ProtNLM"/>
    </source>
</evidence>
<feature type="transmembrane region" description="Helical" evidence="1">
    <location>
        <begin position="28"/>
        <end position="49"/>
    </location>
</feature>
<organism evidence="2">
    <name type="scientific">viral metagenome</name>
    <dbReference type="NCBI Taxonomy" id="1070528"/>
    <lineage>
        <taxon>unclassified sequences</taxon>
        <taxon>metagenomes</taxon>
        <taxon>organismal metagenomes</taxon>
    </lineage>
</organism>
<name>A0A6C0HDK0_9ZZZZ</name>
<dbReference type="InterPro" id="IPR045936">
    <property type="entry name" value="DUF6356"/>
</dbReference>
<dbReference type="EMBL" id="MN739934">
    <property type="protein sequence ID" value="QHT78579.1"/>
    <property type="molecule type" value="Genomic_DNA"/>
</dbReference>
<sequence>MFDKLNNIKHIKDNNTTYINHMKHAFTLSLKAGIASIVLFIHAFIPSLFEKTGTNILKTIVIKDL</sequence>
<keyword evidence="1" id="KW-1133">Transmembrane helix</keyword>
<protein>
    <recommendedName>
        <fullName evidence="3">Capsule biosynthesis protein</fullName>
    </recommendedName>
</protein>
<dbReference type="Pfam" id="PF19883">
    <property type="entry name" value="DUF6356"/>
    <property type="match status" value="1"/>
</dbReference>